<dbReference type="EMBL" id="AP029263">
    <property type="protein sequence ID" value="BFF90912.1"/>
    <property type="molecule type" value="Genomic_DNA"/>
</dbReference>
<evidence type="ECO:0000313" key="5">
    <source>
        <dbReference type="EMBL" id="BFF90912.1"/>
    </source>
</evidence>
<evidence type="ECO:0000256" key="4">
    <source>
        <dbReference type="SAM" id="Phobius"/>
    </source>
</evidence>
<keyword evidence="2 3" id="KW-0175">Coiled coil</keyword>
<protein>
    <submittedName>
        <fullName evidence="5">OPA3-like protein3</fullName>
    </submittedName>
</protein>
<dbReference type="PANTHER" id="PTHR12499:SF0">
    <property type="entry name" value="OPTIC ATROPHY 3 PROTEIN"/>
    <property type="match status" value="1"/>
</dbReference>
<feature type="coiled-coil region" evidence="3">
    <location>
        <begin position="99"/>
        <end position="154"/>
    </location>
</feature>
<dbReference type="GO" id="GO:0019216">
    <property type="term" value="P:regulation of lipid metabolic process"/>
    <property type="evidence" value="ECO:0007669"/>
    <property type="project" value="TreeGrafter"/>
</dbReference>
<dbReference type="InterPro" id="IPR010754">
    <property type="entry name" value="OPA3-like"/>
</dbReference>
<dbReference type="AlphaFoldDB" id="A0AAU9F7T4"/>
<reference evidence="5 6" key="1">
    <citation type="submission" date="2024-02" db="EMBL/GenBank/DDBJ databases">
        <title>A chromosome-level genome assembly of Drosophila madeirensis, a fruit fly species endemic to Madeira island.</title>
        <authorList>
            <person name="Tomihara K."/>
            <person name="Llopart A."/>
            <person name="Yamamoto D."/>
        </authorList>
    </citation>
    <scope>NUCLEOTIDE SEQUENCE [LARGE SCALE GENOMIC DNA]</scope>
    <source>
        <strain evidence="5 6">RF1</strain>
    </source>
</reference>
<dbReference type="PANTHER" id="PTHR12499">
    <property type="entry name" value="OPTIC ATROPHY 3 PROTEIN OPA3"/>
    <property type="match status" value="1"/>
</dbReference>
<keyword evidence="4" id="KW-1133">Transmembrane helix</keyword>
<name>A0AAU9F7T4_DROMD</name>
<proteinExistence type="inferred from homology"/>
<evidence type="ECO:0000256" key="2">
    <source>
        <dbReference type="ARBA" id="ARBA00023054"/>
    </source>
</evidence>
<evidence type="ECO:0000256" key="1">
    <source>
        <dbReference type="ARBA" id="ARBA00007584"/>
    </source>
</evidence>
<evidence type="ECO:0000313" key="6">
    <source>
        <dbReference type="Proteomes" id="UP001500889"/>
    </source>
</evidence>
<dbReference type="Pfam" id="PF07047">
    <property type="entry name" value="OPA3"/>
    <property type="match status" value="1"/>
</dbReference>
<keyword evidence="4" id="KW-0472">Membrane</keyword>
<dbReference type="Proteomes" id="UP001500889">
    <property type="component" value="Chromosome O"/>
</dbReference>
<gene>
    <name evidence="5" type="ORF">DMAD_09334</name>
</gene>
<sequence>MVVGAFPIAKLGLLCIKHISKPVSNVIKQYANKNNAFRIYVVAPPATLYNTIEVRSKLWMLGIGQPKRVPPLTRAMSIKMGGEILGELFIFLIGVSFILNEFARQARNSERKHERHKQKREELNNRIVELNERIARQDKEIVHLKAKVNQIESNRWDLI</sequence>
<dbReference type="GO" id="GO:0005739">
    <property type="term" value="C:mitochondrion"/>
    <property type="evidence" value="ECO:0007669"/>
    <property type="project" value="TreeGrafter"/>
</dbReference>
<keyword evidence="6" id="KW-1185">Reference proteome</keyword>
<evidence type="ECO:0000256" key="3">
    <source>
        <dbReference type="SAM" id="Coils"/>
    </source>
</evidence>
<keyword evidence="4" id="KW-0812">Transmembrane</keyword>
<comment type="similarity">
    <text evidence="1">Belongs to the OPA3 family.</text>
</comment>
<accession>A0AAU9F7T4</accession>
<feature type="transmembrane region" description="Helical" evidence="4">
    <location>
        <begin position="84"/>
        <end position="103"/>
    </location>
</feature>
<organism evidence="5 6">
    <name type="scientific">Drosophila madeirensis</name>
    <name type="common">Fruit fly</name>
    <dbReference type="NCBI Taxonomy" id="30013"/>
    <lineage>
        <taxon>Eukaryota</taxon>
        <taxon>Metazoa</taxon>
        <taxon>Ecdysozoa</taxon>
        <taxon>Arthropoda</taxon>
        <taxon>Hexapoda</taxon>
        <taxon>Insecta</taxon>
        <taxon>Pterygota</taxon>
        <taxon>Neoptera</taxon>
        <taxon>Endopterygota</taxon>
        <taxon>Diptera</taxon>
        <taxon>Brachycera</taxon>
        <taxon>Muscomorpha</taxon>
        <taxon>Ephydroidea</taxon>
        <taxon>Drosophilidae</taxon>
        <taxon>Drosophila</taxon>
        <taxon>Sophophora</taxon>
    </lineage>
</organism>